<evidence type="ECO:0000313" key="3">
    <source>
        <dbReference type="Proteomes" id="UP000217676"/>
    </source>
</evidence>
<gene>
    <name evidence="2" type="ORF">SLA_4247</name>
</gene>
<dbReference type="PANTHER" id="PTHR35400:SF3">
    <property type="entry name" value="SLL1072 PROTEIN"/>
    <property type="match status" value="1"/>
</dbReference>
<accession>A0A160P309</accession>
<evidence type="ECO:0000313" key="2">
    <source>
        <dbReference type="EMBL" id="BAU85135.1"/>
    </source>
</evidence>
<dbReference type="Pfam" id="PF05685">
    <property type="entry name" value="Uma2"/>
    <property type="match status" value="1"/>
</dbReference>
<protein>
    <recommendedName>
        <fullName evidence="1">Putative restriction endonuclease domain-containing protein</fullName>
    </recommendedName>
</protein>
<dbReference type="EMBL" id="AP017424">
    <property type="protein sequence ID" value="BAU85135.1"/>
    <property type="molecule type" value="Genomic_DNA"/>
</dbReference>
<organism evidence="2 3">
    <name type="scientific">Streptomyces laurentii</name>
    <dbReference type="NCBI Taxonomy" id="39478"/>
    <lineage>
        <taxon>Bacteria</taxon>
        <taxon>Bacillati</taxon>
        <taxon>Actinomycetota</taxon>
        <taxon>Actinomycetes</taxon>
        <taxon>Kitasatosporales</taxon>
        <taxon>Streptomycetaceae</taxon>
        <taxon>Streptomyces</taxon>
    </lineage>
</organism>
<reference evidence="2 3" key="1">
    <citation type="journal article" date="2016" name="Genome Announc.">
        <title>Complete Genome Sequence of Thiostrepton-Producing Streptomyces laurentii ATCC 31255.</title>
        <authorList>
            <person name="Doi K."/>
            <person name="Fujino Y."/>
            <person name="Nagayoshi Y."/>
            <person name="Ohshima T."/>
            <person name="Ogata S."/>
        </authorList>
    </citation>
    <scope>NUCLEOTIDE SEQUENCE [LARGE SCALE GENOMIC DNA]</scope>
    <source>
        <strain evidence="2 3">ATCC 31255</strain>
    </source>
</reference>
<sequence>MSVAHDPHYGPWTIEQVLALEEDRGQRRELIGEALLMSPAPGAKHQRASSRLWQLLDSAVQQSGASAEVLEAVNVILPDGLFIPDIAVVEASAAAEDPIAFDSDAVLLVVEIVSPSSSGRRTDRLLKPPYYAEAGIEHLWRLELEPVPALIVSELSGGRYVERVVAEAGRETAVEAPFPLKVDPSRLVSPRRKRPDLP</sequence>
<evidence type="ECO:0000259" key="1">
    <source>
        <dbReference type="Pfam" id="PF05685"/>
    </source>
</evidence>
<dbReference type="InterPro" id="IPR011335">
    <property type="entry name" value="Restrct_endonuc-II-like"/>
</dbReference>
<dbReference type="SUPFAM" id="SSF52980">
    <property type="entry name" value="Restriction endonuclease-like"/>
    <property type="match status" value="1"/>
</dbReference>
<dbReference type="AlphaFoldDB" id="A0A160P309"/>
<dbReference type="PANTHER" id="PTHR35400">
    <property type="entry name" value="SLR1083 PROTEIN"/>
    <property type="match status" value="1"/>
</dbReference>
<feature type="domain" description="Putative restriction endonuclease" evidence="1">
    <location>
        <begin position="15"/>
        <end position="179"/>
    </location>
</feature>
<dbReference type="KEGG" id="slau:SLA_4247"/>
<dbReference type="Proteomes" id="UP000217676">
    <property type="component" value="Chromosome"/>
</dbReference>
<dbReference type="CDD" id="cd06260">
    <property type="entry name" value="DUF820-like"/>
    <property type="match status" value="1"/>
</dbReference>
<dbReference type="InterPro" id="IPR008538">
    <property type="entry name" value="Uma2"/>
</dbReference>
<name>A0A160P309_STRLU</name>
<dbReference type="InterPro" id="IPR012296">
    <property type="entry name" value="Nuclease_put_TT1808"/>
</dbReference>
<proteinExistence type="predicted"/>
<dbReference type="Gene3D" id="3.90.1570.10">
    <property type="entry name" value="tt1808, chain A"/>
    <property type="match status" value="1"/>
</dbReference>
<keyword evidence="3" id="KW-1185">Reference proteome</keyword>